<evidence type="ECO:0000256" key="7">
    <source>
        <dbReference type="ARBA" id="ARBA00023002"/>
    </source>
</evidence>
<organism evidence="14 15">
    <name type="scientific">Mycena chlorophos</name>
    <name type="common">Agaric fungus</name>
    <name type="synonym">Agaricus chlorophos</name>
    <dbReference type="NCBI Taxonomy" id="658473"/>
    <lineage>
        <taxon>Eukaryota</taxon>
        <taxon>Fungi</taxon>
        <taxon>Dikarya</taxon>
        <taxon>Basidiomycota</taxon>
        <taxon>Agaricomycotina</taxon>
        <taxon>Agaricomycetes</taxon>
        <taxon>Agaricomycetidae</taxon>
        <taxon>Agaricales</taxon>
        <taxon>Marasmiineae</taxon>
        <taxon>Mycenaceae</taxon>
        <taxon>Mycena</taxon>
    </lineage>
</organism>
<dbReference type="Pfam" id="PF00487">
    <property type="entry name" value="FA_desaturase"/>
    <property type="match status" value="1"/>
</dbReference>
<reference evidence="14" key="1">
    <citation type="submission" date="2014-09" db="EMBL/GenBank/DDBJ databases">
        <title>Genome sequence of the luminous mushroom Mycena chlorophos for searching fungal bioluminescence genes.</title>
        <authorList>
            <person name="Tanaka Y."/>
            <person name="Kasuga D."/>
            <person name="Oba Y."/>
            <person name="Hase S."/>
            <person name="Sato K."/>
            <person name="Oba Y."/>
            <person name="Sakakibara Y."/>
        </authorList>
    </citation>
    <scope>NUCLEOTIDE SEQUENCE</scope>
</reference>
<feature type="domain" description="Cytochrome b5 heme-binding" evidence="13">
    <location>
        <begin position="368"/>
        <end position="432"/>
    </location>
</feature>
<evidence type="ECO:0000256" key="10">
    <source>
        <dbReference type="ARBA" id="ARBA00023136"/>
    </source>
</evidence>
<dbReference type="Gene3D" id="3.10.120.10">
    <property type="entry name" value="Cytochrome b5-like heme/steroid binding domain"/>
    <property type="match status" value="1"/>
</dbReference>
<dbReference type="PANTHER" id="PTHR11351">
    <property type="entry name" value="ACYL-COA DESATURASE"/>
    <property type="match status" value="1"/>
</dbReference>
<comment type="subcellular location">
    <subcellularLocation>
        <location evidence="1">Membrane</location>
        <topology evidence="1">Multi-pass membrane protein</topology>
    </subcellularLocation>
</comment>
<dbReference type="PROSITE" id="PS50255">
    <property type="entry name" value="CYTOCHROME_B5_2"/>
    <property type="match status" value="1"/>
</dbReference>
<evidence type="ECO:0000256" key="11">
    <source>
        <dbReference type="ARBA" id="ARBA00023160"/>
    </source>
</evidence>
<name>A0ABQ0LGE6_MYCCL</name>
<dbReference type="InterPro" id="IPR036188">
    <property type="entry name" value="FAD/NAD-bd_sf"/>
</dbReference>
<dbReference type="InterPro" id="IPR015876">
    <property type="entry name" value="Acyl-CoA_DS"/>
</dbReference>
<accession>A0ABQ0LGE6</accession>
<keyword evidence="8" id="KW-0408">Iron</keyword>
<evidence type="ECO:0000256" key="1">
    <source>
        <dbReference type="ARBA" id="ARBA00004141"/>
    </source>
</evidence>
<keyword evidence="15" id="KW-1185">Reference proteome</keyword>
<dbReference type="InterPro" id="IPR001199">
    <property type="entry name" value="Cyt_B5-like_heme/steroid-bd"/>
</dbReference>
<dbReference type="Pfam" id="PF01266">
    <property type="entry name" value="DAO"/>
    <property type="match status" value="1"/>
</dbReference>
<dbReference type="Gene3D" id="3.50.50.60">
    <property type="entry name" value="FAD/NAD(P)-binding domain"/>
    <property type="match status" value="1"/>
</dbReference>
<evidence type="ECO:0000256" key="2">
    <source>
        <dbReference type="ARBA" id="ARBA00009295"/>
    </source>
</evidence>
<dbReference type="Proteomes" id="UP000815677">
    <property type="component" value="Unassembled WGS sequence"/>
</dbReference>
<dbReference type="InterPro" id="IPR036400">
    <property type="entry name" value="Cyt_B5-like_heme/steroid_sf"/>
</dbReference>
<dbReference type="Pfam" id="PF00173">
    <property type="entry name" value="Cyt-b5"/>
    <property type="match status" value="1"/>
</dbReference>
<feature type="transmembrane region" description="Helical" evidence="12">
    <location>
        <begin position="122"/>
        <end position="142"/>
    </location>
</feature>
<sequence>MFISGQDEDFDPITDRPSVGLLSEEPGAKISEVGQSYYDYSLSIRKELPPITWKNLLWNLDWLNVFILSGVPAMTVLGCLVAPLRWETFWFSVFYYYVTGLGITAGYHRLWSHRSYNAGPLLEWFLAFAGAGAVEGSAHWWARGHRAHHRYTDTKLDPYNAKEGFLYAHLGWMLLKPRRKIGTADISDLRKNSIVQFQHKYYLVFLPLAAFVFPTVVPWVFWNDPIGGFFYAGFARLMFVHHSTFCINSLAHMFGTQPYDYIKTPRNHLFTAMVTIGEGYHNYHHQYPTDYRVGTAWHHYDPTKWFIWTCKQIGLASHLKEFPENEVKKGQLMMQLRQLRDFQSEIEWPKTSEDLPVVSWDAYVEQAKERPLILIGGFIHDVSTFFDYHPGGVGYLKKYIGKDATTAFFGGIYEHSNGAHNLCAMRRVGVLHGGVPHAMEEKVIPPGQLLQVAAAEELKKPVVPRSWIPSSYEAGWSRHNSTLLRTKSCLLLTFMQVFRATLNNAKYAYRSPEMAVDYLVIGGGVVGLAVARRLSQIPGKSTILIERHGHAGEETSSRNSEVVHSGLYYPADSLKTSLCIRGRELLYEHCERNNVPVRKVGKLVVATSKQRPYIEGLHAKAQKLRWPTSFASPPSGPALSTELISGAEARRMEPILSENITDALWCPETGIVDSHALMESLEKDIIDTDAADLAYSTRVVRIDPFIDDKVQGPTPDPGGAKRGWVIQTMTGEEVGSIFAKTVVNAMGLSAPLLVNSLLSESQRLPLYYARGSYAKYHGPGISGVSHLIYPCPDDEGHGFASLGTHLTLDLYGEVRFGPDIQWIIPNDGDPDFWRRHLIPDASRLEEMHRAVGKYLAHVQLEGFQPDYVGIRPKLIGPGGGFQDFVFRKDFPDEAKESAGRPLISLLGIESPGLTASLAIAEHVADNLL</sequence>
<dbReference type="PANTHER" id="PTHR11351:SF31">
    <property type="entry name" value="DESATURASE 1, ISOFORM A-RELATED"/>
    <property type="match status" value="1"/>
</dbReference>
<evidence type="ECO:0000256" key="3">
    <source>
        <dbReference type="ARBA" id="ARBA00022516"/>
    </source>
</evidence>
<dbReference type="EMBL" id="DF846343">
    <property type="protein sequence ID" value="GAT50226.1"/>
    <property type="molecule type" value="Genomic_DNA"/>
</dbReference>
<dbReference type="SUPFAM" id="SSF55856">
    <property type="entry name" value="Cytochrome b5-like heme/steroid binding domain"/>
    <property type="match status" value="1"/>
</dbReference>
<dbReference type="SUPFAM" id="SSF51905">
    <property type="entry name" value="FAD/NAD(P)-binding domain"/>
    <property type="match status" value="1"/>
</dbReference>
<keyword evidence="10 12" id="KW-0472">Membrane</keyword>
<keyword evidence="9" id="KW-0443">Lipid metabolism</keyword>
<evidence type="ECO:0000256" key="6">
    <source>
        <dbReference type="ARBA" id="ARBA00022989"/>
    </source>
</evidence>
<proteinExistence type="inferred from homology"/>
<feature type="transmembrane region" description="Helical" evidence="12">
    <location>
        <begin position="201"/>
        <end position="222"/>
    </location>
</feature>
<protein>
    <submittedName>
        <fullName evidence="14">Delta-9 fatty acid desaturase protein</fullName>
    </submittedName>
</protein>
<dbReference type="SMART" id="SM01117">
    <property type="entry name" value="Cyt-b5"/>
    <property type="match status" value="1"/>
</dbReference>
<comment type="similarity">
    <text evidence="2">Belongs to the fatty acid desaturase type 1 family.</text>
</comment>
<dbReference type="PRINTS" id="PR00075">
    <property type="entry name" value="FACDDSATRASE"/>
</dbReference>
<feature type="transmembrane region" description="Helical" evidence="12">
    <location>
        <begin position="62"/>
        <end position="82"/>
    </location>
</feature>
<evidence type="ECO:0000256" key="9">
    <source>
        <dbReference type="ARBA" id="ARBA00023098"/>
    </source>
</evidence>
<dbReference type="InterPro" id="IPR005804">
    <property type="entry name" value="FA_desaturase_dom"/>
</dbReference>
<feature type="transmembrane region" description="Helical" evidence="12">
    <location>
        <begin position="89"/>
        <end position="110"/>
    </location>
</feature>
<keyword evidence="11" id="KW-0275">Fatty acid biosynthesis</keyword>
<keyword evidence="7" id="KW-0560">Oxidoreductase</keyword>
<keyword evidence="4 12" id="KW-0812">Transmembrane</keyword>
<evidence type="ECO:0000313" key="15">
    <source>
        <dbReference type="Proteomes" id="UP000815677"/>
    </source>
</evidence>
<keyword evidence="3" id="KW-0444">Lipid biosynthesis</keyword>
<dbReference type="Gene3D" id="3.30.9.10">
    <property type="entry name" value="D-Amino Acid Oxidase, subunit A, domain 2"/>
    <property type="match status" value="1"/>
</dbReference>
<evidence type="ECO:0000256" key="4">
    <source>
        <dbReference type="ARBA" id="ARBA00022692"/>
    </source>
</evidence>
<dbReference type="CDD" id="cd03505">
    <property type="entry name" value="Delta9-FADS-like"/>
    <property type="match status" value="1"/>
</dbReference>
<keyword evidence="6 12" id="KW-1133">Transmembrane helix</keyword>
<gene>
    <name evidence="14" type="ORF">MCHLO_07493</name>
</gene>
<evidence type="ECO:0000256" key="5">
    <source>
        <dbReference type="ARBA" id="ARBA00022832"/>
    </source>
</evidence>
<keyword evidence="5" id="KW-0276">Fatty acid metabolism</keyword>
<evidence type="ECO:0000259" key="13">
    <source>
        <dbReference type="PROSITE" id="PS50255"/>
    </source>
</evidence>
<dbReference type="InterPro" id="IPR006076">
    <property type="entry name" value="FAD-dep_OxRdtase"/>
</dbReference>
<evidence type="ECO:0000313" key="14">
    <source>
        <dbReference type="EMBL" id="GAT50226.1"/>
    </source>
</evidence>
<evidence type="ECO:0000256" key="8">
    <source>
        <dbReference type="ARBA" id="ARBA00023004"/>
    </source>
</evidence>
<evidence type="ECO:0000256" key="12">
    <source>
        <dbReference type="SAM" id="Phobius"/>
    </source>
</evidence>